<dbReference type="InterPro" id="IPR005225">
    <property type="entry name" value="Small_GTP-bd"/>
</dbReference>
<organism evidence="7 8">
    <name type="scientific">Candidatus Shapirobacteria bacterium CG10_big_fil_rev_8_21_14_0_10_40_9</name>
    <dbReference type="NCBI Taxonomy" id="1974888"/>
    <lineage>
        <taxon>Bacteria</taxon>
        <taxon>Candidatus Shapironibacteriota</taxon>
    </lineage>
</organism>
<dbReference type="Gene3D" id="3.40.50.300">
    <property type="entry name" value="P-loop containing nucleotide triphosphate hydrolases"/>
    <property type="match status" value="1"/>
</dbReference>
<dbReference type="Pfam" id="PF22042">
    <property type="entry name" value="EF-G_D2"/>
    <property type="match status" value="1"/>
</dbReference>
<dbReference type="Pfam" id="PF00009">
    <property type="entry name" value="GTP_EFTU"/>
    <property type="match status" value="1"/>
</dbReference>
<dbReference type="GO" id="GO:0003743">
    <property type="term" value="F:translation initiation factor activity"/>
    <property type="evidence" value="ECO:0007669"/>
    <property type="project" value="UniProtKB-KW"/>
</dbReference>
<dbReference type="PANTHER" id="PTHR43381">
    <property type="entry name" value="TRANSLATION INITIATION FACTOR IF-2-RELATED"/>
    <property type="match status" value="1"/>
</dbReference>
<gene>
    <name evidence="7" type="ORF">COU95_00250</name>
</gene>
<evidence type="ECO:0000256" key="4">
    <source>
        <dbReference type="ARBA" id="ARBA00022917"/>
    </source>
</evidence>
<keyword evidence="4" id="KW-0648">Protein biosynthesis</keyword>
<dbReference type="GO" id="GO:0003924">
    <property type="term" value="F:GTPase activity"/>
    <property type="evidence" value="ECO:0007669"/>
    <property type="project" value="InterPro"/>
</dbReference>
<keyword evidence="5" id="KW-0342">GTP-binding</keyword>
<dbReference type="SUPFAM" id="SSF50447">
    <property type="entry name" value="Translation proteins"/>
    <property type="match status" value="1"/>
</dbReference>
<dbReference type="FunFam" id="3.40.50.300:FF:000019">
    <property type="entry name" value="Translation initiation factor IF-2"/>
    <property type="match status" value="1"/>
</dbReference>
<proteinExistence type="inferred from homology"/>
<evidence type="ECO:0000256" key="2">
    <source>
        <dbReference type="ARBA" id="ARBA00022540"/>
    </source>
</evidence>
<dbReference type="InterPro" id="IPR027417">
    <property type="entry name" value="P-loop_NTPase"/>
</dbReference>
<evidence type="ECO:0000313" key="7">
    <source>
        <dbReference type="EMBL" id="PJE67821.1"/>
    </source>
</evidence>
<evidence type="ECO:0000256" key="1">
    <source>
        <dbReference type="ARBA" id="ARBA00007733"/>
    </source>
</evidence>
<evidence type="ECO:0000313" key="8">
    <source>
        <dbReference type="Proteomes" id="UP000231474"/>
    </source>
</evidence>
<dbReference type="InterPro" id="IPR009000">
    <property type="entry name" value="Transl_B-barrel_sf"/>
</dbReference>
<feature type="non-terminal residue" evidence="7">
    <location>
        <position position="384"/>
    </location>
</feature>
<comment type="similarity">
    <text evidence="1">Belongs to the TRAFAC class translation factor GTPase superfamily. Classic translation factor GTPase family. IF-2 subfamily.</text>
</comment>
<dbReference type="SUPFAM" id="SSF52156">
    <property type="entry name" value="Initiation factor IF2/eIF5b, domain 3"/>
    <property type="match status" value="1"/>
</dbReference>
<keyword evidence="3" id="KW-0547">Nucleotide-binding</keyword>
<dbReference type="Pfam" id="PF11987">
    <property type="entry name" value="IF-2"/>
    <property type="match status" value="1"/>
</dbReference>
<dbReference type="Gene3D" id="3.40.50.10050">
    <property type="entry name" value="Translation initiation factor IF- 2, domain 3"/>
    <property type="match status" value="1"/>
</dbReference>
<dbReference type="Proteomes" id="UP000231474">
    <property type="component" value="Unassembled WGS sequence"/>
</dbReference>
<dbReference type="CDD" id="cd01887">
    <property type="entry name" value="IF2_eIF5B"/>
    <property type="match status" value="1"/>
</dbReference>
<dbReference type="Gene3D" id="2.40.30.10">
    <property type="entry name" value="Translation factors"/>
    <property type="match status" value="1"/>
</dbReference>
<accession>A0A2M8L4G1</accession>
<dbReference type="InterPro" id="IPR015760">
    <property type="entry name" value="TIF_IF2"/>
</dbReference>
<dbReference type="EMBL" id="PFEK01000005">
    <property type="protein sequence ID" value="PJE67821.1"/>
    <property type="molecule type" value="Genomic_DNA"/>
</dbReference>
<dbReference type="GO" id="GO:0005525">
    <property type="term" value="F:GTP binding"/>
    <property type="evidence" value="ECO:0007669"/>
    <property type="project" value="UniProtKB-KW"/>
</dbReference>
<evidence type="ECO:0000256" key="5">
    <source>
        <dbReference type="ARBA" id="ARBA00023134"/>
    </source>
</evidence>
<keyword evidence="2 7" id="KW-0396">Initiation factor</keyword>
<dbReference type="NCBIfam" id="TIGR00231">
    <property type="entry name" value="small_GTP"/>
    <property type="match status" value="1"/>
</dbReference>
<comment type="caution">
    <text evidence="7">The sequence shown here is derived from an EMBL/GenBank/DDBJ whole genome shotgun (WGS) entry which is preliminary data.</text>
</comment>
<dbReference type="GO" id="GO:0005737">
    <property type="term" value="C:cytoplasm"/>
    <property type="evidence" value="ECO:0007669"/>
    <property type="project" value="TreeGrafter"/>
</dbReference>
<dbReference type="InterPro" id="IPR053905">
    <property type="entry name" value="EF-G-like_DII"/>
</dbReference>
<reference evidence="8" key="1">
    <citation type="submission" date="2017-09" db="EMBL/GenBank/DDBJ databases">
        <title>Depth-based differentiation of microbial function through sediment-hosted aquifers and enrichment of novel symbionts in the deep terrestrial subsurface.</title>
        <authorList>
            <person name="Probst A.J."/>
            <person name="Ladd B."/>
            <person name="Jarett J.K."/>
            <person name="Geller-Mcgrath D.E."/>
            <person name="Sieber C.M.K."/>
            <person name="Emerson J.B."/>
            <person name="Anantharaman K."/>
            <person name="Thomas B.C."/>
            <person name="Malmstrom R."/>
            <person name="Stieglmeier M."/>
            <person name="Klingl A."/>
            <person name="Woyke T."/>
            <person name="Ryan C.M."/>
            <person name="Banfield J.F."/>
        </authorList>
    </citation>
    <scope>NUCLEOTIDE SEQUENCE [LARGE SCALE GENOMIC DNA]</scope>
</reference>
<dbReference type="InterPro" id="IPR023115">
    <property type="entry name" value="TIF_IF2_dom3"/>
</dbReference>
<evidence type="ECO:0000259" key="6">
    <source>
        <dbReference type="PROSITE" id="PS51722"/>
    </source>
</evidence>
<dbReference type="AlphaFoldDB" id="A0A2M8L4G1"/>
<feature type="domain" description="Tr-type G" evidence="6">
    <location>
        <begin position="15"/>
        <end position="184"/>
    </location>
</feature>
<dbReference type="SUPFAM" id="SSF52540">
    <property type="entry name" value="P-loop containing nucleoside triphosphate hydrolases"/>
    <property type="match status" value="1"/>
</dbReference>
<sequence>MRKNKHFARPALPRGRPPIVAVLGHVDHGKTTLLDFIRKTRVALREAGGITQKIGAYQVEVDSKKITFIDTPGHQAFSKMRSRGAKVADLVVLVVAADDGVMPQTLESLEHIRTAEVPFLVAINKIDIAGTDPEKIKKQLADNGIKIEGHGGDIVCVPVSAKTGQGVKDLLEMILLLAEMEEIKGSVEGPLEAVVIESKMEKGGPVGTMIVKNGTLKIGEQILVENVPTKVRGILNENGKNQTLVQPGQPVEVIGFESVPPIGAKVTKAEEVISKETPVQKTEKIEIPDEAKDKLKIILRADSKGSLEAVKESLPESVFVVFSGVGDILESDIFLAQTVGAEIVGFNVRASSETKKLGETEKVKIKIYKIIYELLEELEKESLG</sequence>
<dbReference type="InterPro" id="IPR036925">
    <property type="entry name" value="TIF_IF2_dom3_sf"/>
</dbReference>
<protein>
    <submittedName>
        <fullName evidence="7">Translation initiation factor IF-2</fullName>
    </submittedName>
</protein>
<dbReference type="PROSITE" id="PS51722">
    <property type="entry name" value="G_TR_2"/>
    <property type="match status" value="1"/>
</dbReference>
<name>A0A2M8L4G1_9BACT</name>
<dbReference type="InterPro" id="IPR000795">
    <property type="entry name" value="T_Tr_GTP-bd_dom"/>
</dbReference>
<dbReference type="PANTHER" id="PTHR43381:SF5">
    <property type="entry name" value="TR-TYPE G DOMAIN-CONTAINING PROTEIN"/>
    <property type="match status" value="1"/>
</dbReference>
<evidence type="ECO:0000256" key="3">
    <source>
        <dbReference type="ARBA" id="ARBA00022741"/>
    </source>
</evidence>
<dbReference type="FunFam" id="3.40.50.10050:FF:000001">
    <property type="entry name" value="Translation initiation factor IF-2"/>
    <property type="match status" value="1"/>
</dbReference>